<feature type="transmembrane region" description="Helical" evidence="9">
    <location>
        <begin position="145"/>
        <end position="162"/>
    </location>
</feature>
<feature type="transmembrane region" description="Helical" evidence="9">
    <location>
        <begin position="253"/>
        <end position="271"/>
    </location>
</feature>
<keyword evidence="11" id="KW-1185">Reference proteome</keyword>
<comment type="caution">
    <text evidence="10">The sequence shown here is derived from an EMBL/GenBank/DDBJ whole genome shotgun (WGS) entry which is preliminary data.</text>
</comment>
<dbReference type="AlphaFoldDB" id="A0A8S3VQ91"/>
<dbReference type="PANTHER" id="PTHR31885:SF6">
    <property type="entry name" value="GH04784P"/>
    <property type="match status" value="1"/>
</dbReference>
<dbReference type="EC" id="3.3.2.2" evidence="6"/>
<comment type="subcellular location">
    <subcellularLocation>
        <location evidence="1">Membrane</location>
        <topology evidence="1">Multi-pass membrane protein</topology>
    </subcellularLocation>
</comment>
<dbReference type="InterPro" id="IPR012506">
    <property type="entry name" value="TMEM86B-like"/>
</dbReference>
<evidence type="ECO:0000256" key="9">
    <source>
        <dbReference type="SAM" id="Phobius"/>
    </source>
</evidence>
<dbReference type="Proteomes" id="UP000683360">
    <property type="component" value="Unassembled WGS sequence"/>
</dbReference>
<keyword evidence="3 9" id="KW-0812">Transmembrane</keyword>
<evidence type="ECO:0000256" key="3">
    <source>
        <dbReference type="ARBA" id="ARBA00022692"/>
    </source>
</evidence>
<proteinExistence type="inferred from homology"/>
<evidence type="ECO:0000256" key="2">
    <source>
        <dbReference type="ARBA" id="ARBA00007375"/>
    </source>
</evidence>
<evidence type="ECO:0000256" key="1">
    <source>
        <dbReference type="ARBA" id="ARBA00004141"/>
    </source>
</evidence>
<protein>
    <recommendedName>
        <fullName evidence="6">lysoplasmalogenase</fullName>
        <ecNumber evidence="6">3.3.2.2</ecNumber>
    </recommendedName>
</protein>
<dbReference type="PANTHER" id="PTHR31885">
    <property type="entry name" value="GH04784P"/>
    <property type="match status" value="1"/>
</dbReference>
<evidence type="ECO:0000256" key="4">
    <source>
        <dbReference type="ARBA" id="ARBA00022989"/>
    </source>
</evidence>
<comment type="catalytic activity">
    <reaction evidence="7">
        <text>a 1-O-(1Z-alkenyl)-sn-glycero-3-phosphoethanolamine + H2O = a 2,3-saturated aldehyde + sn-glycero-3-phosphoethanolamine</text>
        <dbReference type="Rhea" id="RHEA:16905"/>
        <dbReference type="ChEBI" id="CHEBI:15377"/>
        <dbReference type="ChEBI" id="CHEBI:73359"/>
        <dbReference type="ChEBI" id="CHEBI:77288"/>
        <dbReference type="ChEBI" id="CHEBI:143890"/>
        <dbReference type="EC" id="3.3.2.2"/>
    </reaction>
</comment>
<evidence type="ECO:0000256" key="8">
    <source>
        <dbReference type="ARBA" id="ARBA00049560"/>
    </source>
</evidence>
<reference evidence="10" key="1">
    <citation type="submission" date="2021-03" db="EMBL/GenBank/DDBJ databases">
        <authorList>
            <person name="Bekaert M."/>
        </authorList>
    </citation>
    <scope>NUCLEOTIDE SEQUENCE</scope>
</reference>
<keyword evidence="5 9" id="KW-0472">Membrane</keyword>
<dbReference type="Pfam" id="PF07947">
    <property type="entry name" value="YhhN"/>
    <property type="match status" value="1"/>
</dbReference>
<dbReference type="EMBL" id="CAJPWZ010003297">
    <property type="protein sequence ID" value="CAG2256230.1"/>
    <property type="molecule type" value="Genomic_DNA"/>
</dbReference>
<feature type="transmembrane region" description="Helical" evidence="9">
    <location>
        <begin position="12"/>
        <end position="31"/>
    </location>
</feature>
<evidence type="ECO:0000256" key="5">
    <source>
        <dbReference type="ARBA" id="ARBA00023136"/>
    </source>
</evidence>
<gene>
    <name evidence="10" type="ORF">MEDL_67584</name>
</gene>
<sequence length="388" mass="43691">MTKPLTVLKSVGPKLVPFFKTCAIFFVLYGNEPAACGIVYCILKCLPVISLILFILLDGMSLSESYYRYSRRILIGLIFSCFGDVFLVWKHKGMNFELGLLMFAVAQTEYARAFGWRPFNLYAGGTFAILGAAVYYFLSSSLDGIMSYLVALYITLICTMAWRAVARVQIFDDFRTWCKLCGSFAAIFCLLSKTTNFELLFGLVLFAVAQIEYAHAFGWKSLNLYVGGLIAVPGSAVYYLLSTYVGDMVSYMYLVALFITLVCIMGCRAVARFQLLDDLWTTWGKLFGCIGAMFFVLSDLTIAVDKFCFDVPCAHQIIMLTYYAAQVLIALSVVDSQVDELLNSNQKKTDGPIDKLFKRTANYLSQTLHPVHHVHVHREHPIHHVHQE</sequence>
<evidence type="ECO:0000256" key="7">
    <source>
        <dbReference type="ARBA" id="ARBA00049458"/>
    </source>
</evidence>
<comment type="similarity">
    <text evidence="2">Belongs to the TMEM86 family.</text>
</comment>
<feature type="transmembrane region" description="Helical" evidence="9">
    <location>
        <begin position="37"/>
        <end position="57"/>
    </location>
</feature>
<name>A0A8S3VQ91_MYTED</name>
<evidence type="ECO:0000313" key="11">
    <source>
        <dbReference type="Proteomes" id="UP000683360"/>
    </source>
</evidence>
<dbReference type="GO" id="GO:0047408">
    <property type="term" value="F:alkenylglycerophosphocholine hydrolase activity"/>
    <property type="evidence" value="ECO:0007669"/>
    <property type="project" value="UniProtKB-EC"/>
</dbReference>
<comment type="catalytic activity">
    <reaction evidence="8">
        <text>a 1-O-(1Z-alkenyl)-sn-glycero-3-phosphocholine + H2O = a 2,3-saturated aldehyde + sn-glycerol 3-phosphocholine</text>
        <dbReference type="Rhea" id="RHEA:22544"/>
        <dbReference type="ChEBI" id="CHEBI:15377"/>
        <dbReference type="ChEBI" id="CHEBI:16870"/>
        <dbReference type="ChEBI" id="CHEBI:73359"/>
        <dbReference type="ChEBI" id="CHEBI:77287"/>
        <dbReference type="EC" id="3.3.2.2"/>
    </reaction>
</comment>
<feature type="transmembrane region" description="Helical" evidence="9">
    <location>
        <begin position="283"/>
        <end position="304"/>
    </location>
</feature>
<dbReference type="GO" id="GO:0016020">
    <property type="term" value="C:membrane"/>
    <property type="evidence" value="ECO:0007669"/>
    <property type="project" value="UniProtKB-SubCell"/>
</dbReference>
<dbReference type="OrthoDB" id="2133758at2759"/>
<evidence type="ECO:0000313" key="10">
    <source>
        <dbReference type="EMBL" id="CAG2256230.1"/>
    </source>
</evidence>
<evidence type="ECO:0000256" key="6">
    <source>
        <dbReference type="ARBA" id="ARBA00035673"/>
    </source>
</evidence>
<accession>A0A8S3VQ91</accession>
<feature type="transmembrane region" description="Helical" evidence="9">
    <location>
        <begin position="119"/>
        <end position="138"/>
    </location>
</feature>
<feature type="transmembrane region" description="Helical" evidence="9">
    <location>
        <begin position="69"/>
        <end position="89"/>
    </location>
</feature>
<feature type="transmembrane region" description="Helical" evidence="9">
    <location>
        <begin position="222"/>
        <end position="241"/>
    </location>
</feature>
<keyword evidence="4 9" id="KW-1133">Transmembrane helix</keyword>
<organism evidence="10 11">
    <name type="scientific">Mytilus edulis</name>
    <name type="common">Blue mussel</name>
    <dbReference type="NCBI Taxonomy" id="6550"/>
    <lineage>
        <taxon>Eukaryota</taxon>
        <taxon>Metazoa</taxon>
        <taxon>Spiralia</taxon>
        <taxon>Lophotrochozoa</taxon>
        <taxon>Mollusca</taxon>
        <taxon>Bivalvia</taxon>
        <taxon>Autobranchia</taxon>
        <taxon>Pteriomorphia</taxon>
        <taxon>Mytilida</taxon>
        <taxon>Mytiloidea</taxon>
        <taxon>Mytilidae</taxon>
        <taxon>Mytilinae</taxon>
        <taxon>Mytilus</taxon>
    </lineage>
</organism>